<evidence type="ECO:0000256" key="1">
    <source>
        <dbReference type="SAM" id="Phobius"/>
    </source>
</evidence>
<keyword evidence="4" id="KW-1185">Reference proteome</keyword>
<gene>
    <name evidence="3" type="ORF">GGR24_002432</name>
</gene>
<comment type="caution">
    <text evidence="3">The sequence shown here is derived from an EMBL/GenBank/DDBJ whole genome shotgun (WGS) entry which is preliminary data.</text>
</comment>
<dbReference type="EMBL" id="JACIDR010000003">
    <property type="protein sequence ID" value="MBB3973762.1"/>
    <property type="molecule type" value="Genomic_DNA"/>
</dbReference>
<dbReference type="Proteomes" id="UP000528964">
    <property type="component" value="Unassembled WGS sequence"/>
</dbReference>
<dbReference type="AlphaFoldDB" id="A0A7W6D0K0"/>
<protein>
    <submittedName>
        <fullName evidence="3">Nickel transport protein</fullName>
    </submittedName>
</protein>
<feature type="transmembrane region" description="Helical" evidence="1">
    <location>
        <begin position="163"/>
        <end position="180"/>
    </location>
</feature>
<feature type="chain" id="PRO_5030762704" evidence="2">
    <location>
        <begin position="21"/>
        <end position="185"/>
    </location>
</feature>
<name>A0A7W6D0K0_9HYPH</name>
<keyword evidence="1" id="KW-0812">Transmembrane</keyword>
<keyword evidence="2" id="KW-0732">Signal</keyword>
<dbReference type="RefSeq" id="WP_183395604.1">
    <property type="nucleotide sequence ID" value="NZ_JACIDR010000003.1"/>
</dbReference>
<feature type="signal peptide" evidence="2">
    <location>
        <begin position="1"/>
        <end position="20"/>
    </location>
</feature>
<sequence>MKRLAAALLIAAATATPAAAHKLRVFATVEGGSVRGYAFFVGGGRPEGSAWAAKGGAGELIASGATDAEGRFAFALADAAPGDVTVTVDTHEGHVASATLSARRFSGTAAVAAPEPDAATETSAAARDDARLAGLVAAAVQREIEPLLERLEAMDARLRYTDMLSGVFLIIGLAGIGLWARRRRS</sequence>
<evidence type="ECO:0000313" key="4">
    <source>
        <dbReference type="Proteomes" id="UP000528964"/>
    </source>
</evidence>
<evidence type="ECO:0000313" key="3">
    <source>
        <dbReference type="EMBL" id="MBB3973762.1"/>
    </source>
</evidence>
<organism evidence="3 4">
    <name type="scientific">Hansschlegelia beijingensis</name>
    <dbReference type="NCBI Taxonomy" id="1133344"/>
    <lineage>
        <taxon>Bacteria</taxon>
        <taxon>Pseudomonadati</taxon>
        <taxon>Pseudomonadota</taxon>
        <taxon>Alphaproteobacteria</taxon>
        <taxon>Hyphomicrobiales</taxon>
        <taxon>Methylopilaceae</taxon>
        <taxon>Hansschlegelia</taxon>
    </lineage>
</organism>
<reference evidence="3 4" key="1">
    <citation type="submission" date="2020-08" db="EMBL/GenBank/DDBJ databases">
        <title>Genomic Encyclopedia of Type Strains, Phase IV (KMG-IV): sequencing the most valuable type-strain genomes for metagenomic binning, comparative biology and taxonomic classification.</title>
        <authorList>
            <person name="Goeker M."/>
        </authorList>
    </citation>
    <scope>NUCLEOTIDE SEQUENCE [LARGE SCALE GENOMIC DNA]</scope>
    <source>
        <strain evidence="3 4">DSM 25481</strain>
    </source>
</reference>
<keyword evidence="1" id="KW-0472">Membrane</keyword>
<accession>A0A7W6D0K0</accession>
<proteinExistence type="predicted"/>
<keyword evidence="1" id="KW-1133">Transmembrane helix</keyword>
<evidence type="ECO:0000256" key="2">
    <source>
        <dbReference type="SAM" id="SignalP"/>
    </source>
</evidence>